<comment type="caution">
    <text evidence="2">The sequence shown here is derived from an EMBL/GenBank/DDBJ whole genome shotgun (WGS) entry which is preliminary data.</text>
</comment>
<evidence type="ECO:0000313" key="2">
    <source>
        <dbReference type="EMBL" id="CAD6265625.1"/>
    </source>
</evidence>
<proteinExistence type="predicted"/>
<name>A0A811R699_9POAL</name>
<reference evidence="2" key="1">
    <citation type="submission" date="2020-10" db="EMBL/GenBank/DDBJ databases">
        <authorList>
            <person name="Han B."/>
            <person name="Lu T."/>
            <person name="Zhao Q."/>
            <person name="Huang X."/>
            <person name="Zhao Y."/>
        </authorList>
    </citation>
    <scope>NUCLEOTIDE SEQUENCE</scope>
</reference>
<gene>
    <name evidence="2" type="ORF">NCGR_LOCUS48930</name>
</gene>
<sequence length="77" mass="8797">MHEALEAVVLKPIMKSIGGLQRCVHELKKEKAENEEKEKRLKKNLDDLGDQLASMVQNVHDLQNKLQRAMPPPPMNN</sequence>
<evidence type="ECO:0000313" key="3">
    <source>
        <dbReference type="Proteomes" id="UP000604825"/>
    </source>
</evidence>
<accession>A0A811R699</accession>
<dbReference type="AlphaFoldDB" id="A0A811R699"/>
<protein>
    <submittedName>
        <fullName evidence="2">Uncharacterized protein</fullName>
    </submittedName>
</protein>
<keyword evidence="1" id="KW-0175">Coiled coil</keyword>
<dbReference type="Proteomes" id="UP000604825">
    <property type="component" value="Unassembled WGS sequence"/>
</dbReference>
<organism evidence="2 3">
    <name type="scientific">Miscanthus lutarioriparius</name>
    <dbReference type="NCBI Taxonomy" id="422564"/>
    <lineage>
        <taxon>Eukaryota</taxon>
        <taxon>Viridiplantae</taxon>
        <taxon>Streptophyta</taxon>
        <taxon>Embryophyta</taxon>
        <taxon>Tracheophyta</taxon>
        <taxon>Spermatophyta</taxon>
        <taxon>Magnoliopsida</taxon>
        <taxon>Liliopsida</taxon>
        <taxon>Poales</taxon>
        <taxon>Poaceae</taxon>
        <taxon>PACMAD clade</taxon>
        <taxon>Panicoideae</taxon>
        <taxon>Andropogonodae</taxon>
        <taxon>Andropogoneae</taxon>
        <taxon>Saccharinae</taxon>
        <taxon>Miscanthus</taxon>
    </lineage>
</organism>
<feature type="coiled-coil region" evidence="1">
    <location>
        <begin position="20"/>
        <end position="65"/>
    </location>
</feature>
<dbReference type="EMBL" id="CAJGYO010000013">
    <property type="protein sequence ID" value="CAD6265625.1"/>
    <property type="molecule type" value="Genomic_DNA"/>
</dbReference>
<evidence type="ECO:0000256" key="1">
    <source>
        <dbReference type="SAM" id="Coils"/>
    </source>
</evidence>
<keyword evidence="3" id="KW-1185">Reference proteome</keyword>